<proteinExistence type="predicted"/>
<name>A0A158DUP2_9BURK</name>
<dbReference type="STRING" id="1777137.AWB76_07494"/>
<evidence type="ECO:0000313" key="1">
    <source>
        <dbReference type="EMBL" id="SAK98140.1"/>
    </source>
</evidence>
<reference evidence="2" key="1">
    <citation type="submission" date="2016-01" db="EMBL/GenBank/DDBJ databases">
        <authorList>
            <person name="Peeters Charlotte."/>
        </authorList>
    </citation>
    <scope>NUCLEOTIDE SEQUENCE [LARGE SCALE GENOMIC DNA]</scope>
</reference>
<organism evidence="1 2">
    <name type="scientific">Caballeronia temeraria</name>
    <dbReference type="NCBI Taxonomy" id="1777137"/>
    <lineage>
        <taxon>Bacteria</taxon>
        <taxon>Pseudomonadati</taxon>
        <taxon>Pseudomonadota</taxon>
        <taxon>Betaproteobacteria</taxon>
        <taxon>Burkholderiales</taxon>
        <taxon>Burkholderiaceae</taxon>
        <taxon>Caballeronia</taxon>
    </lineage>
</organism>
<gene>
    <name evidence="1" type="ORF">AWB76_07494</name>
</gene>
<accession>A0A158DUP2</accession>
<dbReference type="EMBL" id="FCOI02000054">
    <property type="protein sequence ID" value="SAK98140.1"/>
    <property type="molecule type" value="Genomic_DNA"/>
</dbReference>
<dbReference type="AlphaFoldDB" id="A0A158DUP2"/>
<evidence type="ECO:0000313" key="2">
    <source>
        <dbReference type="Proteomes" id="UP000054624"/>
    </source>
</evidence>
<protein>
    <submittedName>
        <fullName evidence="1">Uncharacterized protein</fullName>
    </submittedName>
</protein>
<keyword evidence="2" id="KW-1185">Reference proteome</keyword>
<dbReference type="Proteomes" id="UP000054624">
    <property type="component" value="Unassembled WGS sequence"/>
</dbReference>
<sequence length="70" mass="8014">MGASERPPNGVCRGQSYFFVTEKLGMRVEIGRKNFVSADCWQRLFVRTARTARFAHVDPSMAELKRTYAD</sequence>